<dbReference type="InterPro" id="IPR039910">
    <property type="entry name" value="D15-like"/>
</dbReference>
<feature type="compositionally biased region" description="Low complexity" evidence="3">
    <location>
        <begin position="610"/>
        <end position="628"/>
    </location>
</feature>
<dbReference type="PANTHER" id="PTHR12815">
    <property type="entry name" value="SORTING AND ASSEMBLY MACHINERY SAMM50 PROTEIN FAMILY MEMBER"/>
    <property type="match status" value="1"/>
</dbReference>
<keyword evidence="1" id="KW-1134">Transmembrane beta strand</keyword>
<dbReference type="Proteomes" id="UP001516023">
    <property type="component" value="Unassembled WGS sequence"/>
</dbReference>
<evidence type="ECO:0000313" key="5">
    <source>
        <dbReference type="Proteomes" id="UP001516023"/>
    </source>
</evidence>
<evidence type="ECO:0000256" key="3">
    <source>
        <dbReference type="SAM" id="MobiDB-lite"/>
    </source>
</evidence>
<dbReference type="AlphaFoldDB" id="A0ABD3QB32"/>
<feature type="region of interest" description="Disordered" evidence="3">
    <location>
        <begin position="606"/>
        <end position="634"/>
    </location>
</feature>
<keyword evidence="5" id="KW-1185">Reference proteome</keyword>
<keyword evidence="2" id="KW-0812">Transmembrane</keyword>
<reference evidence="4 5" key="1">
    <citation type="journal article" date="2020" name="G3 (Bethesda)">
        <title>Improved Reference Genome for Cyclotella cryptica CCMP332, a Model for Cell Wall Morphogenesis, Salinity Adaptation, and Lipid Production in Diatoms (Bacillariophyta).</title>
        <authorList>
            <person name="Roberts W.R."/>
            <person name="Downey K.M."/>
            <person name="Ruck E.C."/>
            <person name="Traller J.C."/>
            <person name="Alverson A.J."/>
        </authorList>
    </citation>
    <scope>NUCLEOTIDE SEQUENCE [LARGE SCALE GENOMIC DNA]</scope>
    <source>
        <strain evidence="4 5">CCMP332</strain>
    </source>
</reference>
<dbReference type="Gene3D" id="3.10.20.310">
    <property type="entry name" value="membrane protein fhac"/>
    <property type="match status" value="1"/>
</dbReference>
<gene>
    <name evidence="4" type="ORF">HJC23_000452</name>
</gene>
<evidence type="ECO:0000256" key="1">
    <source>
        <dbReference type="ARBA" id="ARBA00022452"/>
    </source>
</evidence>
<keyword evidence="1" id="KW-0472">Membrane</keyword>
<comment type="caution">
    <text evidence="4">The sequence shown here is derived from an EMBL/GenBank/DDBJ whole genome shotgun (WGS) entry which is preliminary data.</text>
</comment>
<feature type="compositionally biased region" description="Basic and acidic residues" evidence="3">
    <location>
        <begin position="466"/>
        <end position="483"/>
    </location>
</feature>
<organism evidence="4 5">
    <name type="scientific">Cyclotella cryptica</name>
    <dbReference type="NCBI Taxonomy" id="29204"/>
    <lineage>
        <taxon>Eukaryota</taxon>
        <taxon>Sar</taxon>
        <taxon>Stramenopiles</taxon>
        <taxon>Ochrophyta</taxon>
        <taxon>Bacillariophyta</taxon>
        <taxon>Coscinodiscophyceae</taxon>
        <taxon>Thalassiosirophycidae</taxon>
        <taxon>Stephanodiscales</taxon>
        <taxon>Stephanodiscaceae</taxon>
        <taxon>Cyclotella</taxon>
    </lineage>
</organism>
<protein>
    <recommendedName>
        <fullName evidence="6">Bacterial surface antigen (D15) domain-containing protein</fullName>
    </recommendedName>
</protein>
<dbReference type="Gene3D" id="2.40.160.50">
    <property type="entry name" value="membrane protein fhac: a member of the omp85/tpsb transporter family"/>
    <property type="match status" value="1"/>
</dbReference>
<proteinExistence type="predicted"/>
<accession>A0ABD3QB32</accession>
<sequence>MMRGEPSQCSFRSATGSMLSGFCFSILLLVAGTGIDNTYNTSLVHYFHRYFSCHAYSFSLRRPRPSVKSRSYSGFGAGGNGEPPRRRSFPNFGDSDGDENGNNFGVTSLLWIFPSLGTSDSVEVEHLEIRNQHNVALDGNSRRMSNVHINLRGGGGLTKKTEMIISSARKHLPFFKDPDTAQSKFKQQEQMLASTNVTSVTAPKSEILPPELITQSAEQAKLIGGTLTPSTLDATANSINNWYISQGYVMNSVTGATLVPSNDCEGHGRVELKVREAKMSKSRSDSVIIRFVEECSHSSEAKESDNLLNIPIPNYSEGSGSQSAGETQKYQRYRVTSGRTRPTKVAKLVGISPGSHFRIIPSKWSRIVASPGGIFAGQKTDGIGGTKSAIFSTIHAVRPIPAGDDTVLMEIIATENKPYVALEYGVTKSLYSDQWEGEFDLKHSNAFGGGEVATFNVRKGRSKSSQRTENKSQEIEKVKSNPGDWNKRVIDGPLSWRMSIADNSLGGGDSGYDLELFRDHVGLVSDEESETLNIDNPQRTGATMRLRFPQYSLPRAISVSVEKIDLLKPQPASSSCRKTVSMTMHIGPINFLRSALSALLTAGVQHDGGAESAPSASSDAASSPENSNTRPYFSGTVTSQQIIPLCRSPFESRENSKSFVDVAVRHVASVSTKHLPQHEAIMLGLASRVRGYKYNQSQTDGIDSPQGTRRNLASFLRKMNNTGQIRPLIAVSNSICGNVELRLPFSPFSNSDSIGDNWKSVSSMLEGTLVVFGDWALTQGQLQSPSGPSEEKDFTGRSFRHSSVGVGFRKVAQGIPLKIDACITEHGTGGLFFGIGRDFGA</sequence>
<feature type="region of interest" description="Disordered" evidence="3">
    <location>
        <begin position="70"/>
        <end position="97"/>
    </location>
</feature>
<dbReference type="EMBL" id="JABMIG020000057">
    <property type="protein sequence ID" value="KAL3797114.1"/>
    <property type="molecule type" value="Genomic_DNA"/>
</dbReference>
<evidence type="ECO:0000256" key="2">
    <source>
        <dbReference type="ARBA" id="ARBA00022692"/>
    </source>
</evidence>
<dbReference type="PANTHER" id="PTHR12815:SF18">
    <property type="entry name" value="SORTING AND ASSEMBLY MACHINERY COMPONENT 50 HOMOLOG"/>
    <property type="match status" value="1"/>
</dbReference>
<evidence type="ECO:0000313" key="4">
    <source>
        <dbReference type="EMBL" id="KAL3797114.1"/>
    </source>
</evidence>
<evidence type="ECO:0008006" key="6">
    <source>
        <dbReference type="Google" id="ProtNLM"/>
    </source>
</evidence>
<name>A0ABD3QB32_9STRA</name>
<feature type="region of interest" description="Disordered" evidence="3">
    <location>
        <begin position="458"/>
        <end position="483"/>
    </location>
</feature>